<evidence type="ECO:0000256" key="11">
    <source>
        <dbReference type="ARBA" id="ARBA00022726"/>
    </source>
</evidence>
<keyword evidence="9 16" id="KW-0808">Transferase</keyword>
<comment type="caution">
    <text evidence="18">The sequence shown here is derived from an EMBL/GenBank/DDBJ whole genome shotgun (WGS) entry which is preliminary data.</text>
</comment>
<keyword evidence="13 16" id="KW-0460">Magnesium</keyword>
<comment type="catalytic activity">
    <reaction evidence="14">
        <text>GMP + diphosphate = guanine + 5-phospho-alpha-D-ribose 1-diphosphate</text>
        <dbReference type="Rhea" id="RHEA:25424"/>
        <dbReference type="ChEBI" id="CHEBI:16235"/>
        <dbReference type="ChEBI" id="CHEBI:33019"/>
        <dbReference type="ChEBI" id="CHEBI:58017"/>
        <dbReference type="ChEBI" id="CHEBI:58115"/>
        <dbReference type="EC" id="2.4.2.8"/>
    </reaction>
    <physiologicalReaction direction="right-to-left" evidence="14">
        <dbReference type="Rhea" id="RHEA:25426"/>
    </physiologicalReaction>
</comment>
<dbReference type="GO" id="GO:0006166">
    <property type="term" value="P:purine ribonucleoside salvage"/>
    <property type="evidence" value="ECO:0007669"/>
    <property type="project" value="UniProtKB-KW"/>
</dbReference>
<dbReference type="STRING" id="396268.IV45_GL001381"/>
<dbReference type="Gene3D" id="3.40.50.2020">
    <property type="match status" value="1"/>
</dbReference>
<evidence type="ECO:0000256" key="16">
    <source>
        <dbReference type="RuleBase" id="RU364099"/>
    </source>
</evidence>
<evidence type="ECO:0000256" key="9">
    <source>
        <dbReference type="ARBA" id="ARBA00022679"/>
    </source>
</evidence>
<dbReference type="Proteomes" id="UP000050934">
    <property type="component" value="Unassembled WGS sequence"/>
</dbReference>
<reference evidence="18 19" key="1">
    <citation type="journal article" date="2015" name="Genome Announc.">
        <title>Expanding the biotechnology potential of lactobacilli through comparative genomics of 213 strains and associated genera.</title>
        <authorList>
            <person name="Sun Z."/>
            <person name="Harris H.M."/>
            <person name="McCann A."/>
            <person name="Guo C."/>
            <person name="Argimon S."/>
            <person name="Zhang W."/>
            <person name="Yang X."/>
            <person name="Jeffery I.B."/>
            <person name="Cooney J.C."/>
            <person name="Kagawa T.F."/>
            <person name="Liu W."/>
            <person name="Song Y."/>
            <person name="Salvetti E."/>
            <person name="Wrobel A."/>
            <person name="Rasinkangas P."/>
            <person name="Parkhill J."/>
            <person name="Rea M.C."/>
            <person name="O'Sullivan O."/>
            <person name="Ritari J."/>
            <person name="Douillard F.P."/>
            <person name="Paul Ross R."/>
            <person name="Yang R."/>
            <person name="Briner A.E."/>
            <person name="Felis G.E."/>
            <person name="de Vos W.M."/>
            <person name="Barrangou R."/>
            <person name="Klaenhammer T.R."/>
            <person name="Caufield P.W."/>
            <person name="Cui Y."/>
            <person name="Zhang H."/>
            <person name="O'Toole P.W."/>
        </authorList>
    </citation>
    <scope>NUCLEOTIDE SEQUENCE [LARGE SCALE GENOMIC DNA]</scope>
    <source>
        <strain evidence="18 19">DSM 17896</strain>
    </source>
</reference>
<dbReference type="PATRIC" id="fig|396268.3.peg.1402"/>
<name>A0A0R2I235_9LACO</name>
<dbReference type="Pfam" id="PF00156">
    <property type="entry name" value="Pribosyltran"/>
    <property type="match status" value="1"/>
</dbReference>
<dbReference type="AlphaFoldDB" id="A0A0R2I235"/>
<sequence>MLDNDIERVIYSRDQIQQRVKELGKQLTHDYAGNKNLVVVDVLTGASLFTIDLLEHMDVYCRMDFVDVSSYKGGTSSTGTVTLLHDLKNDIKGKDVLICEDIVDTGRTLKFLMDLLDGRGANSIKVCTMLDKPSGRLVDAKADYVGFNVPNEFLVGYGLDYDGYYRNLPYVGVLKPEVYEHHND</sequence>
<evidence type="ECO:0000256" key="2">
    <source>
        <dbReference type="ARBA" id="ARBA00002049"/>
    </source>
</evidence>
<keyword evidence="11 16" id="KW-0660">Purine salvage</keyword>
<comment type="pathway">
    <text evidence="4 16">Purine metabolism; IMP biosynthesis via salvage pathway; IMP from hypoxanthine: step 1/1.</text>
</comment>
<keyword evidence="8 16" id="KW-0328">Glycosyltransferase</keyword>
<dbReference type="EC" id="2.4.2.8" evidence="16"/>
<comment type="cofactor">
    <cofactor evidence="1 16">
        <name>Mg(2+)</name>
        <dbReference type="ChEBI" id="CHEBI:18420"/>
    </cofactor>
</comment>
<evidence type="ECO:0000256" key="3">
    <source>
        <dbReference type="ARBA" id="ARBA00004496"/>
    </source>
</evidence>
<organism evidence="18 19">
    <name type="scientific">Limosilactobacillus secaliphilus</name>
    <dbReference type="NCBI Taxonomy" id="396268"/>
    <lineage>
        <taxon>Bacteria</taxon>
        <taxon>Bacillati</taxon>
        <taxon>Bacillota</taxon>
        <taxon>Bacilli</taxon>
        <taxon>Lactobacillales</taxon>
        <taxon>Lactobacillaceae</taxon>
        <taxon>Limosilactobacillus</taxon>
    </lineage>
</organism>
<dbReference type="GO" id="GO:0046100">
    <property type="term" value="P:hypoxanthine metabolic process"/>
    <property type="evidence" value="ECO:0007669"/>
    <property type="project" value="TreeGrafter"/>
</dbReference>
<dbReference type="GO" id="GO:0032263">
    <property type="term" value="P:GMP salvage"/>
    <property type="evidence" value="ECO:0007669"/>
    <property type="project" value="UniProtKB-UniPathway"/>
</dbReference>
<dbReference type="PANTHER" id="PTHR43340:SF1">
    <property type="entry name" value="HYPOXANTHINE PHOSPHORIBOSYLTRANSFERASE"/>
    <property type="match status" value="1"/>
</dbReference>
<evidence type="ECO:0000259" key="17">
    <source>
        <dbReference type="Pfam" id="PF00156"/>
    </source>
</evidence>
<comment type="catalytic activity">
    <reaction evidence="15">
        <text>IMP + diphosphate = hypoxanthine + 5-phospho-alpha-D-ribose 1-diphosphate</text>
        <dbReference type="Rhea" id="RHEA:17973"/>
        <dbReference type="ChEBI" id="CHEBI:17368"/>
        <dbReference type="ChEBI" id="CHEBI:33019"/>
        <dbReference type="ChEBI" id="CHEBI:58017"/>
        <dbReference type="ChEBI" id="CHEBI:58053"/>
        <dbReference type="EC" id="2.4.2.8"/>
    </reaction>
    <physiologicalReaction direction="right-to-left" evidence="15">
        <dbReference type="Rhea" id="RHEA:17975"/>
    </physiologicalReaction>
</comment>
<comment type="pathway">
    <text evidence="5">Purine metabolism; GMP biosynthesis via salvage pathway; GMP from guanine: step 1/1.</text>
</comment>
<dbReference type="GO" id="GO:0005829">
    <property type="term" value="C:cytosol"/>
    <property type="evidence" value="ECO:0007669"/>
    <property type="project" value="TreeGrafter"/>
</dbReference>
<evidence type="ECO:0000256" key="6">
    <source>
        <dbReference type="ARBA" id="ARBA00008391"/>
    </source>
</evidence>
<comment type="function">
    <text evidence="2">Purine salvage pathway enzyme that catalyzes the transfer of the ribosyl-5-phosphate group from 5-phospho-alpha-D-ribose 1-diphosphate (PRPP) to the N9 position of the 6-oxopurines hypoxanthine and guanine to form the corresponding ribonucleotides IMP (inosine 5'-monophosphate) and GMP (guanosine 5'-monophosphate), with the release of PPi.</text>
</comment>
<keyword evidence="12 16" id="KW-0547">Nucleotide-binding</keyword>
<dbReference type="GO" id="GO:0052657">
    <property type="term" value="F:guanine phosphoribosyltransferase activity"/>
    <property type="evidence" value="ECO:0007669"/>
    <property type="project" value="RHEA"/>
</dbReference>
<dbReference type="CDD" id="cd06223">
    <property type="entry name" value="PRTases_typeI"/>
    <property type="match status" value="1"/>
</dbReference>
<evidence type="ECO:0000256" key="7">
    <source>
        <dbReference type="ARBA" id="ARBA00022490"/>
    </source>
</evidence>
<dbReference type="UniPathway" id="UPA00591">
    <property type="reaction ID" value="UER00648"/>
</dbReference>
<gene>
    <name evidence="18" type="ORF">IV45_GL001381</name>
</gene>
<evidence type="ECO:0000256" key="5">
    <source>
        <dbReference type="ARBA" id="ARBA00004676"/>
    </source>
</evidence>
<keyword evidence="10 16" id="KW-0479">Metal-binding</keyword>
<dbReference type="GO" id="GO:0032264">
    <property type="term" value="P:IMP salvage"/>
    <property type="evidence" value="ECO:0007669"/>
    <property type="project" value="UniProtKB-UniPathway"/>
</dbReference>
<proteinExistence type="inferred from homology"/>
<evidence type="ECO:0000256" key="13">
    <source>
        <dbReference type="ARBA" id="ARBA00022842"/>
    </source>
</evidence>
<evidence type="ECO:0000256" key="10">
    <source>
        <dbReference type="ARBA" id="ARBA00022723"/>
    </source>
</evidence>
<dbReference type="GO" id="GO:0000287">
    <property type="term" value="F:magnesium ion binding"/>
    <property type="evidence" value="ECO:0007669"/>
    <property type="project" value="TreeGrafter"/>
</dbReference>
<evidence type="ECO:0000256" key="1">
    <source>
        <dbReference type="ARBA" id="ARBA00001946"/>
    </source>
</evidence>
<protein>
    <recommendedName>
        <fullName evidence="16">Hypoxanthine phosphoribosyltransferase</fullName>
        <ecNumber evidence="16">2.4.2.8</ecNumber>
    </recommendedName>
</protein>
<accession>A0A0R2I235</accession>
<dbReference type="InterPro" id="IPR000836">
    <property type="entry name" value="PRTase_dom"/>
</dbReference>
<comment type="similarity">
    <text evidence="6 16">Belongs to the purine/pyrimidine phosphoribosyltransferase family.</text>
</comment>
<keyword evidence="19" id="KW-1185">Reference proteome</keyword>
<dbReference type="GO" id="GO:0000166">
    <property type="term" value="F:nucleotide binding"/>
    <property type="evidence" value="ECO:0007669"/>
    <property type="project" value="UniProtKB-KW"/>
</dbReference>
<comment type="subcellular location">
    <subcellularLocation>
        <location evidence="3 16">Cytoplasm</location>
    </subcellularLocation>
</comment>
<keyword evidence="7 16" id="KW-0963">Cytoplasm</keyword>
<evidence type="ECO:0000313" key="19">
    <source>
        <dbReference type="Proteomes" id="UP000050934"/>
    </source>
</evidence>
<dbReference type="FunFam" id="3.40.50.2020:FF:000006">
    <property type="entry name" value="Hypoxanthine phosphoribosyltransferase"/>
    <property type="match status" value="1"/>
</dbReference>
<dbReference type="PANTHER" id="PTHR43340">
    <property type="entry name" value="HYPOXANTHINE-GUANINE PHOSPHORIBOSYLTRANSFERASE"/>
    <property type="match status" value="1"/>
</dbReference>
<feature type="domain" description="Phosphoribosyltransferase" evidence="17">
    <location>
        <begin position="13"/>
        <end position="161"/>
    </location>
</feature>
<evidence type="ECO:0000256" key="12">
    <source>
        <dbReference type="ARBA" id="ARBA00022741"/>
    </source>
</evidence>
<dbReference type="InterPro" id="IPR029057">
    <property type="entry name" value="PRTase-like"/>
</dbReference>
<evidence type="ECO:0000313" key="18">
    <source>
        <dbReference type="EMBL" id="KRN59234.1"/>
    </source>
</evidence>
<dbReference type="GO" id="GO:0004422">
    <property type="term" value="F:hypoxanthine phosphoribosyltransferase activity"/>
    <property type="evidence" value="ECO:0007669"/>
    <property type="project" value="InterPro"/>
</dbReference>
<evidence type="ECO:0000256" key="4">
    <source>
        <dbReference type="ARBA" id="ARBA00004669"/>
    </source>
</evidence>
<dbReference type="InterPro" id="IPR005904">
    <property type="entry name" value="Hxn_phspho_trans"/>
</dbReference>
<dbReference type="InterPro" id="IPR050408">
    <property type="entry name" value="HGPRT"/>
</dbReference>
<evidence type="ECO:0000256" key="14">
    <source>
        <dbReference type="ARBA" id="ARBA00048811"/>
    </source>
</evidence>
<dbReference type="NCBIfam" id="TIGR01203">
    <property type="entry name" value="HGPRTase"/>
    <property type="match status" value="1"/>
</dbReference>
<dbReference type="EMBL" id="JQBW01000005">
    <property type="protein sequence ID" value="KRN59234.1"/>
    <property type="molecule type" value="Genomic_DNA"/>
</dbReference>
<dbReference type="UniPathway" id="UPA00909">
    <property type="reaction ID" value="UER00887"/>
</dbReference>
<evidence type="ECO:0000256" key="15">
    <source>
        <dbReference type="ARBA" id="ARBA00049402"/>
    </source>
</evidence>
<evidence type="ECO:0000256" key="8">
    <source>
        <dbReference type="ARBA" id="ARBA00022676"/>
    </source>
</evidence>
<dbReference type="SUPFAM" id="SSF53271">
    <property type="entry name" value="PRTase-like"/>
    <property type="match status" value="1"/>
</dbReference>
<dbReference type="GO" id="GO:0006178">
    <property type="term" value="P:guanine salvage"/>
    <property type="evidence" value="ECO:0007669"/>
    <property type="project" value="TreeGrafter"/>
</dbReference>